<keyword evidence="1" id="KW-0472">Membrane</keyword>
<evidence type="ECO:0000256" key="1">
    <source>
        <dbReference type="SAM" id="Phobius"/>
    </source>
</evidence>
<accession>A0AA37T5Y5</accession>
<sequence>MPLIVCDENIHHLLLGAKSIDIPVIIILILAAISKYLNGFTTAELSRWIELSFNRAKSLYYGNQILLSVVHNEVGKDGAYGRFLDNKNISEFAKYLINRLD</sequence>
<protein>
    <submittedName>
        <fullName evidence="2">Uncharacterized protein</fullName>
    </submittedName>
</protein>
<comment type="caution">
    <text evidence="2">The sequence shown here is derived from an EMBL/GenBank/DDBJ whole genome shotgun (WGS) entry which is preliminary data.</text>
</comment>
<keyword evidence="3" id="KW-1185">Reference proteome</keyword>
<evidence type="ECO:0000313" key="2">
    <source>
        <dbReference type="EMBL" id="GLR72878.1"/>
    </source>
</evidence>
<feature type="transmembrane region" description="Helical" evidence="1">
    <location>
        <begin position="20"/>
        <end position="37"/>
    </location>
</feature>
<reference evidence="2" key="1">
    <citation type="journal article" date="2014" name="Int. J. Syst. Evol. Microbiol.">
        <title>Complete genome sequence of Corynebacterium casei LMG S-19264T (=DSM 44701T), isolated from a smear-ripened cheese.</title>
        <authorList>
            <consortium name="US DOE Joint Genome Institute (JGI-PGF)"/>
            <person name="Walter F."/>
            <person name="Albersmeier A."/>
            <person name="Kalinowski J."/>
            <person name="Ruckert C."/>
        </authorList>
    </citation>
    <scope>NUCLEOTIDE SEQUENCE</scope>
    <source>
        <strain evidence="2">NBRC 110023</strain>
    </source>
</reference>
<dbReference type="AlphaFoldDB" id="A0AA37T5Y5"/>
<name>A0AA37T5Y5_9ALTE</name>
<keyword evidence="1" id="KW-1133">Transmembrane helix</keyword>
<dbReference type="EMBL" id="BSOT01000019">
    <property type="protein sequence ID" value="GLR72878.1"/>
    <property type="molecule type" value="Genomic_DNA"/>
</dbReference>
<keyword evidence="1" id="KW-0812">Transmembrane</keyword>
<gene>
    <name evidence="2" type="ORF">GCM10007852_37860</name>
</gene>
<evidence type="ECO:0000313" key="3">
    <source>
        <dbReference type="Proteomes" id="UP001156601"/>
    </source>
</evidence>
<reference evidence="2" key="2">
    <citation type="submission" date="2023-01" db="EMBL/GenBank/DDBJ databases">
        <title>Draft genome sequence of Agaribacter marinus strain NBRC 110023.</title>
        <authorList>
            <person name="Sun Q."/>
            <person name="Mori K."/>
        </authorList>
    </citation>
    <scope>NUCLEOTIDE SEQUENCE</scope>
    <source>
        <strain evidence="2">NBRC 110023</strain>
    </source>
</reference>
<proteinExistence type="predicted"/>
<organism evidence="2 3">
    <name type="scientific">Agaribacter marinus</name>
    <dbReference type="NCBI Taxonomy" id="1431249"/>
    <lineage>
        <taxon>Bacteria</taxon>
        <taxon>Pseudomonadati</taxon>
        <taxon>Pseudomonadota</taxon>
        <taxon>Gammaproteobacteria</taxon>
        <taxon>Alteromonadales</taxon>
        <taxon>Alteromonadaceae</taxon>
        <taxon>Agaribacter</taxon>
    </lineage>
</organism>
<dbReference type="Proteomes" id="UP001156601">
    <property type="component" value="Unassembled WGS sequence"/>
</dbReference>